<dbReference type="SUPFAM" id="SSF49303">
    <property type="entry name" value="beta-Galactosidase/glucuronidase domain"/>
    <property type="match status" value="1"/>
</dbReference>
<reference evidence="8" key="1">
    <citation type="submission" date="2021-01" db="EMBL/GenBank/DDBJ databases">
        <authorList>
            <person name="Corre E."/>
            <person name="Pelletier E."/>
            <person name="Niang G."/>
            <person name="Scheremetjew M."/>
            <person name="Finn R."/>
            <person name="Kale V."/>
            <person name="Holt S."/>
            <person name="Cochrane G."/>
            <person name="Meng A."/>
            <person name="Brown T."/>
            <person name="Cohen L."/>
        </authorList>
    </citation>
    <scope>NUCLEOTIDE SEQUENCE</scope>
    <source>
        <strain evidence="8">RCC1130</strain>
    </source>
</reference>
<keyword evidence="4" id="KW-0325">Glycoprotein</keyword>
<dbReference type="InterPro" id="IPR050887">
    <property type="entry name" value="Beta-mannosidase_GH2"/>
</dbReference>
<dbReference type="GO" id="GO:0004567">
    <property type="term" value="F:beta-mannosidase activity"/>
    <property type="evidence" value="ECO:0007669"/>
    <property type="project" value="UniProtKB-EC"/>
</dbReference>
<dbReference type="SUPFAM" id="SSF49785">
    <property type="entry name" value="Galactose-binding domain-like"/>
    <property type="match status" value="1"/>
</dbReference>
<dbReference type="Gene3D" id="3.20.20.80">
    <property type="entry name" value="Glycosidases"/>
    <property type="match status" value="1"/>
</dbReference>
<dbReference type="PANTHER" id="PTHR43730">
    <property type="entry name" value="BETA-MANNOSIDASE"/>
    <property type="match status" value="1"/>
</dbReference>
<evidence type="ECO:0000256" key="5">
    <source>
        <dbReference type="ARBA" id="ARBA00023295"/>
    </source>
</evidence>
<organism evidence="8">
    <name type="scientific">Calcidiscus leptoporus</name>
    <dbReference type="NCBI Taxonomy" id="127549"/>
    <lineage>
        <taxon>Eukaryota</taxon>
        <taxon>Haptista</taxon>
        <taxon>Haptophyta</taxon>
        <taxon>Prymnesiophyceae</taxon>
        <taxon>Coccolithales</taxon>
        <taxon>Calcidiscaceae</taxon>
        <taxon>Calcidiscus</taxon>
    </lineage>
</organism>
<name>A0A7S0IZA9_9EUKA</name>
<accession>A0A7S0IZA9</accession>
<dbReference type="GO" id="GO:0006516">
    <property type="term" value="P:glycoprotein catabolic process"/>
    <property type="evidence" value="ECO:0007669"/>
    <property type="project" value="TreeGrafter"/>
</dbReference>
<protein>
    <recommendedName>
        <fullName evidence="2">beta-mannosidase</fullName>
        <ecNumber evidence="2">3.2.1.25</ecNumber>
    </recommendedName>
</protein>
<comment type="catalytic activity">
    <reaction evidence="1">
        <text>Hydrolysis of terminal, non-reducing beta-D-mannose residues in beta-D-mannosides.</text>
        <dbReference type="EC" id="3.2.1.25"/>
    </reaction>
</comment>
<dbReference type="Pfam" id="PF22666">
    <property type="entry name" value="Glyco_hydro_2_N2"/>
    <property type="match status" value="1"/>
</dbReference>
<dbReference type="AlphaFoldDB" id="A0A7S0IZA9"/>
<dbReference type="Gene3D" id="3.50.4.10">
    <property type="entry name" value="Hepatocyte Growth Factor"/>
    <property type="match status" value="1"/>
</dbReference>
<feature type="domain" description="Beta-mannosidase-like galactose-binding" evidence="7">
    <location>
        <begin position="111"/>
        <end position="262"/>
    </location>
</feature>
<keyword evidence="5" id="KW-0326">Glycosidase</keyword>
<dbReference type="InterPro" id="IPR041625">
    <property type="entry name" value="Beta-mannosidase_Ig"/>
</dbReference>
<dbReference type="Gene3D" id="2.60.40.10">
    <property type="entry name" value="Immunoglobulins"/>
    <property type="match status" value="1"/>
</dbReference>
<dbReference type="InterPro" id="IPR013783">
    <property type="entry name" value="Ig-like_fold"/>
</dbReference>
<dbReference type="Gene3D" id="2.60.120.260">
    <property type="entry name" value="Galactose-binding domain-like"/>
    <property type="match status" value="1"/>
</dbReference>
<dbReference type="InterPro" id="IPR017853">
    <property type="entry name" value="GH"/>
</dbReference>
<evidence type="ECO:0000256" key="4">
    <source>
        <dbReference type="ARBA" id="ARBA00023180"/>
    </source>
</evidence>
<evidence type="ECO:0000256" key="3">
    <source>
        <dbReference type="ARBA" id="ARBA00022801"/>
    </source>
</evidence>
<dbReference type="SUPFAM" id="SSF51445">
    <property type="entry name" value="(Trans)glycosidases"/>
    <property type="match status" value="1"/>
</dbReference>
<dbReference type="InterPro" id="IPR036156">
    <property type="entry name" value="Beta-gal/glucu_dom_sf"/>
</dbReference>
<evidence type="ECO:0000256" key="2">
    <source>
        <dbReference type="ARBA" id="ARBA00012754"/>
    </source>
</evidence>
<feature type="domain" description="Beta-mannosidase Ig-fold" evidence="6">
    <location>
        <begin position="939"/>
        <end position="1007"/>
    </location>
</feature>
<proteinExistence type="predicted"/>
<evidence type="ECO:0000259" key="6">
    <source>
        <dbReference type="Pfam" id="PF17753"/>
    </source>
</evidence>
<dbReference type="EC" id="3.2.1.25" evidence="2"/>
<dbReference type="EMBL" id="HBER01022323">
    <property type="protein sequence ID" value="CAD8535906.1"/>
    <property type="molecule type" value="Transcribed_RNA"/>
</dbReference>
<dbReference type="PANTHER" id="PTHR43730:SF1">
    <property type="entry name" value="BETA-MANNOSIDASE"/>
    <property type="match status" value="1"/>
</dbReference>
<evidence type="ECO:0000256" key="1">
    <source>
        <dbReference type="ARBA" id="ARBA00000829"/>
    </source>
</evidence>
<sequence length="1009" mass="107712">MLDTPIAASTLVMLDSRHVEWTAAVSGGAPNGCSYTSDADWLPSASLAALSGVATAGECCALCWSETLCAASVFVGSDKTCFLKEDLTGGSIARPQHVSCVKKRGAAPSLVIKAQVPGDLLTDLERAGQIGNPLYEKNFLNDTLYQQHNWTYATHFGLPDAHLSTGGRIQLVFDGIKMGARIAVNGVPVGLANDQFARYRFQLFTQKHKLLRGAKANVLTVEFDPTIDCGGRFMACTGGWDWAPYTHTYQRGARIMSKGIWKGVYLAIDQPGGVAISHVVPQITYRGSYPTRALVDGAHAGFAVGVRVHLSAGLPTKGTLSLTPGWSVAGRQPGALAVSVAVDLPEGESNVTLHADADARAIKLWWAAGMGSQPLYNLTVSFSPEGSADAAPPVVVRALRRVGFRYFALVTGNDTDPAYVKEAASAEGTVSHGMYWRLNGAPVYAKGANMIPMEELEGRMSAEAHRRLVRSAAEGAFNTLRVWGGGMFLPDAWYDAADELGLMVYHDMQYAQAGHSPKAEPIQEAELRHVVRRLSAHPSIVIWDGCNECRVVMGSSTAVYASFVMTVVAQEDSSRAVWPSCPALGWTGGVRRLDATPTGKPLTTPPSGTAIETHGYYQHGGGFPAVNGGRSLNPFDPEMPLKLTPTPTGIHLPNVFASEFGAVVFSSFESMAPTLDPKHWSLHAGQPYDNCTGGFESLCRGENVMAERNYPGDNMIVSYFGPKADAYFNSSGERVFKKQLYQSMLSQALNVKAMIESRRARNELGVLVWQYNEIWPTGGWGSVEYGTPVEGQVIGGRWKPLQYMYKRSVFQDVMAVCGAGGQCYVRNDLPGRAFDGVVEISALEIASGGKRVLAKLQASLPAGPGATYFFNVNLTEISSATHILTALCHAPTGAPSGPAAVTAVGAAGVDGVYSFNELPLAPPSALALPTATVTATAATSPNSDGSVNISVRTDRTALYVTLTTLANGRFSDNAFALTGSAVLKFIPFGLLNLSQLTKSLRVEHLQQNL</sequence>
<evidence type="ECO:0000313" key="8">
    <source>
        <dbReference type="EMBL" id="CAD8535906.1"/>
    </source>
</evidence>
<dbReference type="Pfam" id="PF17753">
    <property type="entry name" value="Ig_mannosidase"/>
    <property type="match status" value="1"/>
</dbReference>
<dbReference type="InterPro" id="IPR008979">
    <property type="entry name" value="Galactose-bd-like_sf"/>
</dbReference>
<evidence type="ECO:0000259" key="7">
    <source>
        <dbReference type="Pfam" id="PF22666"/>
    </source>
</evidence>
<gene>
    <name evidence="8" type="ORF">CLEP1334_LOCUS11186</name>
</gene>
<dbReference type="InterPro" id="IPR054593">
    <property type="entry name" value="Beta-mannosidase-like_N2"/>
</dbReference>
<keyword evidence="3" id="KW-0378">Hydrolase</keyword>